<feature type="compositionally biased region" description="Polar residues" evidence="1">
    <location>
        <begin position="298"/>
        <end position="311"/>
    </location>
</feature>
<protein>
    <submittedName>
        <fullName evidence="2">Uncharacterized protein</fullName>
    </submittedName>
</protein>
<evidence type="ECO:0000313" key="2">
    <source>
        <dbReference type="EMBL" id="CAB4125081.1"/>
    </source>
</evidence>
<name>A0A6J5KT29_9CAUD</name>
<feature type="compositionally biased region" description="Polar residues" evidence="1">
    <location>
        <begin position="275"/>
        <end position="290"/>
    </location>
</feature>
<organism evidence="2">
    <name type="scientific">uncultured Caudovirales phage</name>
    <dbReference type="NCBI Taxonomy" id="2100421"/>
    <lineage>
        <taxon>Viruses</taxon>
        <taxon>Duplodnaviria</taxon>
        <taxon>Heunggongvirae</taxon>
        <taxon>Uroviricota</taxon>
        <taxon>Caudoviricetes</taxon>
        <taxon>Peduoviridae</taxon>
        <taxon>Maltschvirus</taxon>
        <taxon>Maltschvirus maltsch</taxon>
    </lineage>
</organism>
<feature type="compositionally biased region" description="Basic and acidic residues" evidence="1">
    <location>
        <begin position="156"/>
        <end position="167"/>
    </location>
</feature>
<dbReference type="EMBL" id="LR796189">
    <property type="protein sequence ID" value="CAB4125081.1"/>
    <property type="molecule type" value="Genomic_DNA"/>
</dbReference>
<gene>
    <name evidence="2" type="ORF">UFOVP53_57</name>
</gene>
<evidence type="ECO:0000256" key="1">
    <source>
        <dbReference type="SAM" id="MobiDB-lite"/>
    </source>
</evidence>
<accession>A0A6J5KT29</accession>
<proteinExistence type="predicted"/>
<sequence length="334" mass="37424">MKLDSFKELLIKRAADMPDLQTLIKYMKDDFLLEHVLEALEKSVTHRKINAALKHFGSNLMENREPAMIHDALSHHASYYRAAMKAGNKPLAQAHAKQLFKIMHMGQKITKDKEAISSEDPSGDHTRGKLKVEAPDVHPWERTHYGREMNSSGTKRKMDTKGFGRSDGKIHEWLQGAPDTEVHPKSKKHEGKPYPLEEIKVNGKYLDVDPNVKLPDNATPIVSHEFDSHPIMGVYKEKGEDHAPNHDKYLNDVSAYEDSPLMDSMYDKLEAASPTRGSTPSSFDISSTPPQVAAPQVQVKSEPSNIEQPSASKEPVTANYSDRVQALMAARAKK</sequence>
<feature type="region of interest" description="Disordered" evidence="1">
    <location>
        <begin position="271"/>
        <end position="320"/>
    </location>
</feature>
<reference evidence="2" key="1">
    <citation type="submission" date="2020-04" db="EMBL/GenBank/DDBJ databases">
        <authorList>
            <person name="Chiriac C."/>
            <person name="Salcher M."/>
            <person name="Ghai R."/>
            <person name="Kavagutti S V."/>
        </authorList>
    </citation>
    <scope>NUCLEOTIDE SEQUENCE</scope>
</reference>
<feature type="region of interest" description="Disordered" evidence="1">
    <location>
        <begin position="144"/>
        <end position="167"/>
    </location>
</feature>